<evidence type="ECO:0000313" key="4">
    <source>
        <dbReference type="EMBL" id="QNV39216.1"/>
    </source>
</evidence>
<dbReference type="CDD" id="cd07989">
    <property type="entry name" value="LPLAT_AGPAT-like"/>
    <property type="match status" value="1"/>
</dbReference>
<evidence type="ECO:0000256" key="1">
    <source>
        <dbReference type="ARBA" id="ARBA00022679"/>
    </source>
</evidence>
<dbReference type="Proteomes" id="UP000516421">
    <property type="component" value="Chromosome"/>
</dbReference>
<dbReference type="PANTHER" id="PTHR10434">
    <property type="entry name" value="1-ACYL-SN-GLYCEROL-3-PHOSPHATE ACYLTRANSFERASE"/>
    <property type="match status" value="1"/>
</dbReference>
<name>A0A7H2BHS0_9MICC</name>
<dbReference type="GO" id="GO:0006654">
    <property type="term" value="P:phosphatidic acid biosynthetic process"/>
    <property type="evidence" value="ECO:0007669"/>
    <property type="project" value="TreeGrafter"/>
</dbReference>
<accession>A0A7H2BHS0</accession>
<keyword evidence="2 4" id="KW-0012">Acyltransferase</keyword>
<dbReference type="Pfam" id="PF01553">
    <property type="entry name" value="Acyltransferase"/>
    <property type="match status" value="1"/>
</dbReference>
<dbReference type="InterPro" id="IPR002123">
    <property type="entry name" value="Plipid/glycerol_acylTrfase"/>
</dbReference>
<dbReference type="RefSeq" id="WP_145174272.1">
    <property type="nucleotide sequence ID" value="NZ_BAAAHX010000002.1"/>
</dbReference>
<dbReference type="GO" id="GO:0003841">
    <property type="term" value="F:1-acylglycerol-3-phosphate O-acyltransferase activity"/>
    <property type="evidence" value="ECO:0007669"/>
    <property type="project" value="TreeGrafter"/>
</dbReference>
<evidence type="ECO:0000259" key="3">
    <source>
        <dbReference type="SMART" id="SM00563"/>
    </source>
</evidence>
<protein>
    <submittedName>
        <fullName evidence="4">1-acyl-sn-glycerol-3-phosphate acyltransferase</fullName>
    </submittedName>
</protein>
<reference evidence="4 5" key="1">
    <citation type="submission" date="2020-09" db="EMBL/GenBank/DDBJ databases">
        <title>Investigation of environmental microbe.</title>
        <authorList>
            <person name="Ou Y."/>
            <person name="Kang Q."/>
        </authorList>
    </citation>
    <scope>NUCLEOTIDE SEQUENCE [LARGE SCALE GENOMIC DNA]</scope>
    <source>
        <strain evidence="4 5">KJZ-9</strain>
    </source>
</reference>
<keyword evidence="1 4" id="KW-0808">Transferase</keyword>
<dbReference type="PANTHER" id="PTHR10434:SF11">
    <property type="entry name" value="1-ACYL-SN-GLYCEROL-3-PHOSPHATE ACYLTRANSFERASE"/>
    <property type="match status" value="1"/>
</dbReference>
<dbReference type="SUPFAM" id="SSF69593">
    <property type="entry name" value="Glycerol-3-phosphate (1)-acyltransferase"/>
    <property type="match status" value="1"/>
</dbReference>
<sequence>MLYMALKKTVVGPLMSRLVHHEMQGVKNLPQTGAILASNHLAFCDSIFLPLAVPRQVYFLAKSDYFTGTGIQGAVSRWFFTAVGQLPLDRSGGAKSQASLDGGAQKLQEGGYLGIYPEGTRSPDGRGYRAKLGVARLALTQRVPVVPVGQIGNNDFQPSGSNKINLRKNGKKVTIRTVIGEPLDFSEYWDRAKDHKVQRMVADKISAAIRELSEQEYVPLYASDVKDLMAEKNISASAAVEELLNK</sequence>
<evidence type="ECO:0000313" key="5">
    <source>
        <dbReference type="Proteomes" id="UP000516421"/>
    </source>
</evidence>
<proteinExistence type="predicted"/>
<organism evidence="4 5">
    <name type="scientific">Rothia amarae</name>
    <dbReference type="NCBI Taxonomy" id="169480"/>
    <lineage>
        <taxon>Bacteria</taxon>
        <taxon>Bacillati</taxon>
        <taxon>Actinomycetota</taxon>
        <taxon>Actinomycetes</taxon>
        <taxon>Micrococcales</taxon>
        <taxon>Micrococcaceae</taxon>
        <taxon>Rothia</taxon>
    </lineage>
</organism>
<feature type="domain" description="Phospholipid/glycerol acyltransferase" evidence="3">
    <location>
        <begin position="34"/>
        <end position="153"/>
    </location>
</feature>
<dbReference type="AlphaFoldDB" id="A0A7H2BHS0"/>
<dbReference type="KEGG" id="rama:IDM48_07290"/>
<keyword evidence="5" id="KW-1185">Reference proteome</keyword>
<evidence type="ECO:0000256" key="2">
    <source>
        <dbReference type="ARBA" id="ARBA00023315"/>
    </source>
</evidence>
<gene>
    <name evidence="4" type="ORF">IDM48_07290</name>
</gene>
<dbReference type="SMART" id="SM00563">
    <property type="entry name" value="PlsC"/>
    <property type="match status" value="1"/>
</dbReference>
<dbReference type="GO" id="GO:0005886">
    <property type="term" value="C:plasma membrane"/>
    <property type="evidence" value="ECO:0007669"/>
    <property type="project" value="TreeGrafter"/>
</dbReference>
<dbReference type="EMBL" id="CP061538">
    <property type="protein sequence ID" value="QNV39216.1"/>
    <property type="molecule type" value="Genomic_DNA"/>
</dbReference>